<dbReference type="OrthoDB" id="3254362at2"/>
<dbReference type="Proteomes" id="UP000256621">
    <property type="component" value="Chromosome"/>
</dbReference>
<reference evidence="2 3" key="1">
    <citation type="submission" date="2017-02" db="EMBL/GenBank/DDBJ databases">
        <title>Prevalence of linear plasmids in Cutibacterium acnes isolates obtained from cancerous prostatic tissue.</title>
        <authorList>
            <person name="Davidsson S."/>
            <person name="Bruggemann H."/>
        </authorList>
    </citation>
    <scope>NUCLEOTIDE SEQUENCE [LARGE SCALE GENOMIC DNA]</scope>
    <source>
        <strain evidence="2 3">11-78</strain>
    </source>
</reference>
<protein>
    <submittedName>
        <fullName evidence="2">Uncharacterized protein</fullName>
    </submittedName>
</protein>
<organism evidence="2 3">
    <name type="scientific">Cutibacterium acnes</name>
    <name type="common">Propionibacterium acnes</name>
    <dbReference type="NCBI Taxonomy" id="1747"/>
    <lineage>
        <taxon>Bacteria</taxon>
        <taxon>Bacillati</taxon>
        <taxon>Actinomycetota</taxon>
        <taxon>Actinomycetes</taxon>
        <taxon>Propionibacteriales</taxon>
        <taxon>Propionibacteriaceae</taxon>
        <taxon>Cutibacterium</taxon>
    </lineage>
</organism>
<sequence>MPYPQLVTSKRAEDARLRIEFEERARRQEAVQAQRLIDDFLVMARAQGMTPVPLRAQLMDGHEARTDKRGWYLNAKHSLAIGENGEYYHLVVTGGFAERLRGVKLHPSLPPMHIGRGGRDGETGELKEFLTWLIDSR</sequence>
<reference evidence="1 4" key="2">
    <citation type="submission" date="2018-08" db="EMBL/GenBank/DDBJ databases">
        <title>Genome sequencing of Cutibacterium acnes KCOM 1315.</title>
        <authorList>
            <person name="Kook J.-K."/>
            <person name="Park S.-N."/>
            <person name="Lim Y.K."/>
        </authorList>
    </citation>
    <scope>NUCLEOTIDE SEQUENCE [LARGE SCALE GENOMIC DNA]</scope>
    <source>
        <strain evidence="1 4">KCOM 1315</strain>
    </source>
</reference>
<evidence type="ECO:0000313" key="2">
    <source>
        <dbReference type="EMBL" id="PGF35252.1"/>
    </source>
</evidence>
<evidence type="ECO:0000313" key="3">
    <source>
        <dbReference type="Proteomes" id="UP000226191"/>
    </source>
</evidence>
<evidence type="ECO:0000313" key="4">
    <source>
        <dbReference type="Proteomes" id="UP000256621"/>
    </source>
</evidence>
<name>A0A2B7J006_CUTAC</name>
<dbReference type="EMBL" id="CP031442">
    <property type="protein sequence ID" value="AXM07034.1"/>
    <property type="molecule type" value="Genomic_DNA"/>
</dbReference>
<dbReference type="EMBL" id="MVCE01000002">
    <property type="protein sequence ID" value="PGF35252.1"/>
    <property type="molecule type" value="Genomic_DNA"/>
</dbReference>
<dbReference type="RefSeq" id="WP_002515819.1">
    <property type="nucleotide sequence ID" value="NZ_AP019664.1"/>
</dbReference>
<dbReference type="AlphaFoldDB" id="A0A2B7J006"/>
<dbReference type="Proteomes" id="UP000226191">
    <property type="component" value="Unassembled WGS sequence"/>
</dbReference>
<dbReference type="OMA" id="GWYLRRD"/>
<dbReference type="GeneID" id="92856037"/>
<gene>
    <name evidence="2" type="ORF">B1B09_06645</name>
    <name evidence="1" type="ORF">DXN06_07725</name>
</gene>
<proteinExistence type="predicted"/>
<accession>A0A2B7J006</accession>
<evidence type="ECO:0000313" key="1">
    <source>
        <dbReference type="EMBL" id="AXM07034.1"/>
    </source>
</evidence>